<accession>A0A075WT51</accession>
<dbReference type="Proteomes" id="UP000028481">
    <property type="component" value="Chromosome"/>
</dbReference>
<dbReference type="RefSeq" id="WP_038061584.1">
    <property type="nucleotide sequence ID" value="NZ_CP008796.1"/>
</dbReference>
<organism evidence="1 2">
    <name type="scientific">Thermodesulfobacterium commune DSM 2178</name>
    <dbReference type="NCBI Taxonomy" id="289377"/>
    <lineage>
        <taxon>Bacteria</taxon>
        <taxon>Pseudomonadati</taxon>
        <taxon>Thermodesulfobacteriota</taxon>
        <taxon>Thermodesulfobacteria</taxon>
        <taxon>Thermodesulfobacteriales</taxon>
        <taxon>Thermodesulfobacteriaceae</taxon>
        <taxon>Thermodesulfobacterium</taxon>
    </lineage>
</organism>
<keyword evidence="2" id="KW-1185">Reference proteome</keyword>
<dbReference type="AlphaFoldDB" id="A0A075WT51"/>
<dbReference type="PaxDb" id="289377-HL41_07075"/>
<evidence type="ECO:0000313" key="1">
    <source>
        <dbReference type="EMBL" id="AIH04474.1"/>
    </source>
</evidence>
<gene>
    <name evidence="1" type="ORF">HL41_07075</name>
</gene>
<sequence length="109" mass="12181">MVTIEEVKSFLQVAGADFDDTKIANALERALARAKKLLKVDILPETAEIKQALILLAVAELATEINLYYRGKENVMILRTKDVVAEAERLLGLMPEKEPLKWVSIKTDS</sequence>
<dbReference type="HOGENOM" id="CLU_2182722_0_0_0"/>
<dbReference type="EMBL" id="CP008796">
    <property type="protein sequence ID" value="AIH04474.1"/>
    <property type="molecule type" value="Genomic_DNA"/>
</dbReference>
<evidence type="ECO:0000313" key="2">
    <source>
        <dbReference type="Proteomes" id="UP000028481"/>
    </source>
</evidence>
<dbReference type="KEGG" id="tcm:HL41_07075"/>
<proteinExistence type="predicted"/>
<protein>
    <submittedName>
        <fullName evidence="1">Uncharacterized protein</fullName>
    </submittedName>
</protein>
<name>A0A075WT51_9BACT</name>
<dbReference type="STRING" id="289377.HL41_07075"/>
<reference evidence="1 2" key="1">
    <citation type="journal article" date="2015" name="Genome Announc.">
        <title>Genome Sequence of a Sulfate-Reducing Thermophilic Bacterium, Thermodesulfobacterium commune DSM 2178T (Phylum Thermodesulfobacteria).</title>
        <authorList>
            <person name="Bhatnagar S."/>
            <person name="Badger J.H."/>
            <person name="Madupu R."/>
            <person name="Khouri H.M."/>
            <person name="O'Connor E.M."/>
            <person name="Robb F.T."/>
            <person name="Ward N.L."/>
            <person name="Eisen J.A."/>
        </authorList>
    </citation>
    <scope>NUCLEOTIDE SEQUENCE [LARGE SCALE GENOMIC DNA]</scope>
    <source>
        <strain evidence="1 2">DSM 2178</strain>
    </source>
</reference>